<keyword evidence="1" id="KW-1133">Transmembrane helix</keyword>
<dbReference type="OrthoDB" id="9796461at2"/>
<dbReference type="RefSeq" id="WP_152063208.1">
    <property type="nucleotide sequence ID" value="NZ_CABWIC010000007.1"/>
</dbReference>
<organism evidence="3 4">
    <name type="scientific">Collinsella intestinalis</name>
    <dbReference type="NCBI Taxonomy" id="147207"/>
    <lineage>
        <taxon>Bacteria</taxon>
        <taxon>Bacillati</taxon>
        <taxon>Actinomycetota</taxon>
        <taxon>Coriobacteriia</taxon>
        <taxon>Coriobacteriales</taxon>
        <taxon>Coriobacteriaceae</taxon>
        <taxon>Collinsella</taxon>
    </lineage>
</organism>
<sequence length="104" mass="11699">MNDVICIDASGFSRQRQLVMGIAALMIYFAHAYAIVPVDGVVAKLLSLGNLGVDIFLFASGFGMYYSLRNMGRLSLRQFYWKRFVRVGVPFLLIIGQFIYCSIC</sequence>
<feature type="domain" description="Acyltransferase 3" evidence="2">
    <location>
        <begin position="21"/>
        <end position="95"/>
    </location>
</feature>
<keyword evidence="3" id="KW-0012">Acyltransferase</keyword>
<feature type="transmembrane region" description="Helical" evidence="1">
    <location>
        <begin position="80"/>
        <end position="100"/>
    </location>
</feature>
<dbReference type="Proteomes" id="UP000405524">
    <property type="component" value="Unassembled WGS sequence"/>
</dbReference>
<keyword evidence="1" id="KW-0812">Transmembrane</keyword>
<feature type="transmembrane region" description="Helical" evidence="1">
    <location>
        <begin position="18"/>
        <end position="36"/>
    </location>
</feature>
<dbReference type="GeneID" id="77465502"/>
<evidence type="ECO:0000313" key="3">
    <source>
        <dbReference type="EMBL" id="VWL92237.1"/>
    </source>
</evidence>
<accession>A0A5K1ITR5</accession>
<dbReference type="AlphaFoldDB" id="A0A5K1ITR5"/>
<dbReference type="EMBL" id="CABWIC010000007">
    <property type="protein sequence ID" value="VWL92237.1"/>
    <property type="molecule type" value="Genomic_DNA"/>
</dbReference>
<evidence type="ECO:0000256" key="1">
    <source>
        <dbReference type="SAM" id="Phobius"/>
    </source>
</evidence>
<protein>
    <submittedName>
        <fullName evidence="3">Acyltransferase family protein</fullName>
    </submittedName>
</protein>
<evidence type="ECO:0000313" key="4">
    <source>
        <dbReference type="Proteomes" id="UP000405524"/>
    </source>
</evidence>
<keyword evidence="3" id="KW-0808">Transferase</keyword>
<proteinExistence type="predicted"/>
<reference evidence="3 4" key="1">
    <citation type="submission" date="2019-10" db="EMBL/GenBank/DDBJ databases">
        <authorList>
            <person name="Wolf R A."/>
        </authorList>
    </citation>
    <scope>NUCLEOTIDE SEQUENCE [LARGE SCALE GENOMIC DNA]</scope>
    <source>
        <strain evidence="3">Collinsella_intestinalis_DSM_13632</strain>
    </source>
</reference>
<gene>
    <name evidence="3" type="ORF">JKKLCJKK_00515</name>
</gene>
<dbReference type="Pfam" id="PF01757">
    <property type="entry name" value="Acyl_transf_3"/>
    <property type="match status" value="1"/>
</dbReference>
<feature type="transmembrane region" description="Helical" evidence="1">
    <location>
        <begin position="48"/>
        <end position="68"/>
    </location>
</feature>
<keyword evidence="1" id="KW-0472">Membrane</keyword>
<evidence type="ECO:0000259" key="2">
    <source>
        <dbReference type="Pfam" id="PF01757"/>
    </source>
</evidence>
<dbReference type="InterPro" id="IPR002656">
    <property type="entry name" value="Acyl_transf_3_dom"/>
</dbReference>
<name>A0A5K1ITR5_9ACTN</name>
<dbReference type="GO" id="GO:0016747">
    <property type="term" value="F:acyltransferase activity, transferring groups other than amino-acyl groups"/>
    <property type="evidence" value="ECO:0007669"/>
    <property type="project" value="InterPro"/>
</dbReference>